<dbReference type="InterPro" id="IPR032816">
    <property type="entry name" value="VTT_dom"/>
</dbReference>
<protein>
    <submittedName>
        <fullName evidence="9">Membrane-associated protein</fullName>
    </submittedName>
</protein>
<dbReference type="PANTHER" id="PTHR30353">
    <property type="entry name" value="INNER MEMBRANE PROTEIN DEDA-RELATED"/>
    <property type="match status" value="1"/>
</dbReference>
<comment type="subcellular location">
    <subcellularLocation>
        <location evidence="1 7">Cell membrane</location>
        <topology evidence="1 7">Multi-pass membrane protein</topology>
    </subcellularLocation>
</comment>
<keyword evidence="3 7" id="KW-1003">Cell membrane</keyword>
<gene>
    <name evidence="9" type="ORF">SAMN05444005_102102</name>
</gene>
<organism evidence="9 10">
    <name type="scientific">Flavobacterium urocaniciphilum</name>
    <dbReference type="NCBI Taxonomy" id="1299341"/>
    <lineage>
        <taxon>Bacteria</taxon>
        <taxon>Pseudomonadati</taxon>
        <taxon>Bacteroidota</taxon>
        <taxon>Flavobacteriia</taxon>
        <taxon>Flavobacteriales</taxon>
        <taxon>Flavobacteriaceae</taxon>
        <taxon>Flavobacterium</taxon>
    </lineage>
</organism>
<name>A0A1H9AG80_9FLAO</name>
<evidence type="ECO:0000256" key="7">
    <source>
        <dbReference type="RuleBase" id="RU367016"/>
    </source>
</evidence>
<dbReference type="Pfam" id="PF09335">
    <property type="entry name" value="VTT_dom"/>
    <property type="match status" value="1"/>
</dbReference>
<feature type="transmembrane region" description="Helical" evidence="7">
    <location>
        <begin position="220"/>
        <end position="238"/>
    </location>
</feature>
<keyword evidence="10" id="KW-1185">Reference proteome</keyword>
<evidence type="ECO:0000256" key="5">
    <source>
        <dbReference type="ARBA" id="ARBA00022989"/>
    </source>
</evidence>
<comment type="similarity">
    <text evidence="2 7">Belongs to the DedA family.</text>
</comment>
<feature type="transmembrane region" description="Helical" evidence="7">
    <location>
        <begin position="183"/>
        <end position="208"/>
    </location>
</feature>
<keyword evidence="4 7" id="KW-0812">Transmembrane</keyword>
<feature type="domain" description="VTT" evidence="8">
    <location>
        <begin position="94"/>
        <end position="203"/>
    </location>
</feature>
<evidence type="ECO:0000256" key="1">
    <source>
        <dbReference type="ARBA" id="ARBA00004651"/>
    </source>
</evidence>
<dbReference type="STRING" id="1299341.SAMN05444005_102102"/>
<evidence type="ECO:0000259" key="8">
    <source>
        <dbReference type="Pfam" id="PF09335"/>
    </source>
</evidence>
<feature type="transmembrane region" description="Helical" evidence="7">
    <location>
        <begin position="98"/>
        <end position="119"/>
    </location>
</feature>
<dbReference type="Proteomes" id="UP000198648">
    <property type="component" value="Unassembled WGS sequence"/>
</dbReference>
<dbReference type="EMBL" id="FOEI01000002">
    <property type="protein sequence ID" value="SEP74958.1"/>
    <property type="molecule type" value="Genomic_DNA"/>
</dbReference>
<accession>A0A1H9AG80</accession>
<feature type="transmembrane region" description="Helical" evidence="7">
    <location>
        <begin position="47"/>
        <end position="68"/>
    </location>
</feature>
<evidence type="ECO:0000256" key="4">
    <source>
        <dbReference type="ARBA" id="ARBA00022692"/>
    </source>
</evidence>
<keyword evidence="5 7" id="KW-1133">Transmembrane helix</keyword>
<dbReference type="AlphaFoldDB" id="A0A1H9AG80"/>
<dbReference type="PANTHER" id="PTHR30353:SF0">
    <property type="entry name" value="TRANSMEMBRANE PROTEIN"/>
    <property type="match status" value="1"/>
</dbReference>
<evidence type="ECO:0000256" key="2">
    <source>
        <dbReference type="ARBA" id="ARBA00010792"/>
    </source>
</evidence>
<proteinExistence type="inferred from homology"/>
<dbReference type="OrthoDB" id="9813426at2"/>
<evidence type="ECO:0000313" key="10">
    <source>
        <dbReference type="Proteomes" id="UP000198648"/>
    </source>
</evidence>
<evidence type="ECO:0000256" key="6">
    <source>
        <dbReference type="ARBA" id="ARBA00023136"/>
    </source>
</evidence>
<evidence type="ECO:0000313" key="9">
    <source>
        <dbReference type="EMBL" id="SEP74958.1"/>
    </source>
</evidence>
<dbReference type="GO" id="GO:0005886">
    <property type="term" value="C:plasma membrane"/>
    <property type="evidence" value="ECO:0007669"/>
    <property type="project" value="UniProtKB-SubCell"/>
</dbReference>
<sequence>MKEQFNIFQNIKLNFLLQAVEGEEKFRFSKLFNPEFYINYEVGGVSIGIWLVLFIVFAETGLFVGFFLPGDSLLFLSGIYCEKLAEPLTFLPEGYQPVFLIAGLIAIAGIIGNAFGYWFGATYGKGLYNRNDNFVFKKKYLYQSEDFFQKHGAKAIIIARFLPIVRTFVPIIAGIVHMKKSKFMLYNILSSFLWSFILVCSGHYLYQICLEQFNIDLKHYIEYIILTLILITTLPLVMKAIKSRKLKNESNKMDDEL</sequence>
<dbReference type="RefSeq" id="WP_091465884.1">
    <property type="nucleotide sequence ID" value="NZ_FOEI01000002.1"/>
</dbReference>
<dbReference type="InterPro" id="IPR032818">
    <property type="entry name" value="DedA-like"/>
</dbReference>
<evidence type="ECO:0000256" key="3">
    <source>
        <dbReference type="ARBA" id="ARBA00022475"/>
    </source>
</evidence>
<keyword evidence="6 7" id="KW-0472">Membrane</keyword>
<reference evidence="9 10" key="1">
    <citation type="submission" date="2016-10" db="EMBL/GenBank/DDBJ databases">
        <authorList>
            <person name="de Groot N.N."/>
        </authorList>
    </citation>
    <scope>NUCLEOTIDE SEQUENCE [LARGE SCALE GENOMIC DNA]</scope>
    <source>
        <strain evidence="9 10">DSM 27078</strain>
    </source>
</reference>